<sequence length="116" mass="13054">MLSIVGVHGLGAHPAHVWLWHLKSNPKHGLAAKLGYSSNDVHWLRGLVPTKLESAQIPCRVVYNYHSAWLGKARKQRLSDISDRLFDLIQNYRGRIDRPIILIGHGFAGNVIEQVC</sequence>
<dbReference type="AlphaFoldDB" id="A0A438NBT6"/>
<comment type="caution">
    <text evidence="1">The sequence shown here is derived from an EMBL/GenBank/DDBJ whole genome shotgun (WGS) entry which is preliminary data.</text>
</comment>
<gene>
    <name evidence="1" type="ORF">B0A52_02373</name>
</gene>
<protein>
    <recommendedName>
        <fullName evidence="3">AB hydrolase-1 domain-containing protein</fullName>
    </recommendedName>
</protein>
<evidence type="ECO:0008006" key="3">
    <source>
        <dbReference type="Google" id="ProtNLM"/>
    </source>
</evidence>
<evidence type="ECO:0000313" key="2">
    <source>
        <dbReference type="Proteomes" id="UP000288859"/>
    </source>
</evidence>
<accession>A0A438NBT6</accession>
<evidence type="ECO:0000313" key="1">
    <source>
        <dbReference type="EMBL" id="RVX73245.1"/>
    </source>
</evidence>
<name>A0A438NBT6_EXOME</name>
<reference evidence="1 2" key="1">
    <citation type="submission" date="2017-03" db="EMBL/GenBank/DDBJ databases">
        <title>Genomes of endolithic fungi from Antarctica.</title>
        <authorList>
            <person name="Coleine C."/>
            <person name="Masonjones S."/>
            <person name="Stajich J.E."/>
        </authorList>
    </citation>
    <scope>NUCLEOTIDE SEQUENCE [LARGE SCALE GENOMIC DNA]</scope>
    <source>
        <strain evidence="1 2">CCFEE 6314</strain>
    </source>
</reference>
<dbReference type="EMBL" id="NAJM01000009">
    <property type="protein sequence ID" value="RVX73245.1"/>
    <property type="molecule type" value="Genomic_DNA"/>
</dbReference>
<organism evidence="1 2">
    <name type="scientific">Exophiala mesophila</name>
    <name type="common">Black yeast-like fungus</name>
    <dbReference type="NCBI Taxonomy" id="212818"/>
    <lineage>
        <taxon>Eukaryota</taxon>
        <taxon>Fungi</taxon>
        <taxon>Dikarya</taxon>
        <taxon>Ascomycota</taxon>
        <taxon>Pezizomycotina</taxon>
        <taxon>Eurotiomycetes</taxon>
        <taxon>Chaetothyriomycetidae</taxon>
        <taxon>Chaetothyriales</taxon>
        <taxon>Herpotrichiellaceae</taxon>
        <taxon>Exophiala</taxon>
    </lineage>
</organism>
<proteinExistence type="predicted"/>
<dbReference type="Proteomes" id="UP000288859">
    <property type="component" value="Unassembled WGS sequence"/>
</dbReference>
<dbReference type="OrthoDB" id="5086500at2759"/>